<dbReference type="Proteomes" id="UP000711488">
    <property type="component" value="Unassembled WGS sequence"/>
</dbReference>
<dbReference type="GO" id="GO:0005525">
    <property type="term" value="F:GTP binding"/>
    <property type="evidence" value="ECO:0007669"/>
    <property type="project" value="UniProtKB-KW"/>
</dbReference>
<dbReference type="PANTHER" id="PTHR10751">
    <property type="entry name" value="GUANYLATE BINDING PROTEIN"/>
    <property type="match status" value="1"/>
</dbReference>
<evidence type="ECO:0000256" key="1">
    <source>
        <dbReference type="ARBA" id="ARBA00022741"/>
    </source>
</evidence>
<gene>
    <name evidence="5" type="ORF">HAZT_HAZT004018</name>
</gene>
<dbReference type="AlphaFoldDB" id="A0A6A0HDA1"/>
<sequence length="135" mass="15176">MGGRVLPIVVQKEGSREFELNEEALMSVLHRPEVRDTALCVVSIAGAFRKGKSFFMNCLLKYCMNKGSPDWLGQGEQLQPIGGFVWRAGMERETTGISIWSEPFLFTKSTGEKVSATRSTNLFLFRTPVVFIDEH</sequence>
<dbReference type="InterPro" id="IPR027417">
    <property type="entry name" value="P-loop_NTPase"/>
</dbReference>
<keyword evidence="2" id="KW-0342">GTP-binding</keyword>
<dbReference type="Pfam" id="PF02263">
    <property type="entry name" value="GBP"/>
    <property type="match status" value="1"/>
</dbReference>
<protein>
    <recommendedName>
        <fullName evidence="4">GB1/RHD3-type G domain-containing protein</fullName>
    </recommendedName>
</protein>
<dbReference type="SUPFAM" id="SSF52540">
    <property type="entry name" value="P-loop containing nucleoside triphosphate hydrolases"/>
    <property type="match status" value="1"/>
</dbReference>
<evidence type="ECO:0000256" key="3">
    <source>
        <dbReference type="PROSITE-ProRule" id="PRU01052"/>
    </source>
</evidence>
<dbReference type="InterPro" id="IPR030386">
    <property type="entry name" value="G_GB1_RHD3_dom"/>
</dbReference>
<reference evidence="5" key="1">
    <citation type="submission" date="2014-08" db="EMBL/GenBank/DDBJ databases">
        <authorList>
            <person name="Murali S."/>
            <person name="Richards S."/>
            <person name="Bandaranaike D."/>
            <person name="Bellair M."/>
            <person name="Blankenburg K."/>
            <person name="Chao H."/>
            <person name="Dinh H."/>
            <person name="Doddapaneni H."/>
            <person name="Dugan-Rocha S."/>
            <person name="Elkadiri S."/>
            <person name="Gnanaolivu R."/>
            <person name="Hughes D."/>
            <person name="Lee S."/>
            <person name="Li M."/>
            <person name="Ming W."/>
            <person name="Munidasa M."/>
            <person name="Muniz J."/>
            <person name="Nguyen L."/>
            <person name="Osuji N."/>
            <person name="Pu L.-L."/>
            <person name="Puazo M."/>
            <person name="Skinner E."/>
            <person name="Qu C."/>
            <person name="Quiroz J."/>
            <person name="Raj R."/>
            <person name="Weissenberger G."/>
            <person name="Xin Y."/>
            <person name="Zou X."/>
            <person name="Han Y."/>
            <person name="Worley K."/>
            <person name="Muzny D."/>
            <person name="Gibbs R."/>
        </authorList>
    </citation>
    <scope>NUCLEOTIDE SEQUENCE</scope>
    <source>
        <strain evidence="5">HAZT.00-mixed</strain>
        <tissue evidence="5">Whole organism</tissue>
    </source>
</reference>
<reference evidence="5" key="3">
    <citation type="submission" date="2019-06" db="EMBL/GenBank/DDBJ databases">
        <authorList>
            <person name="Poynton C."/>
            <person name="Hasenbein S."/>
            <person name="Benoit J.B."/>
            <person name="Sepulveda M.S."/>
            <person name="Poelchau M.F."/>
            <person name="Murali S.C."/>
            <person name="Chen S."/>
            <person name="Glastad K.M."/>
            <person name="Werren J.H."/>
            <person name="Vineis J.H."/>
            <person name="Bowen J.L."/>
            <person name="Friedrich M."/>
            <person name="Jones J."/>
            <person name="Robertson H.M."/>
            <person name="Feyereisen R."/>
            <person name="Mechler-Hickson A."/>
            <person name="Mathers N."/>
            <person name="Lee C.E."/>
            <person name="Colbourne J.K."/>
            <person name="Biales A."/>
            <person name="Johnston J.S."/>
            <person name="Wellborn G.A."/>
            <person name="Rosendale A.J."/>
            <person name="Cridge A.G."/>
            <person name="Munoz-Torres M.C."/>
            <person name="Bain P.A."/>
            <person name="Manny A.R."/>
            <person name="Major K.M."/>
            <person name="Lambert F.N."/>
            <person name="Vulpe C.D."/>
            <person name="Tuck P."/>
            <person name="Blalock B.J."/>
            <person name="Lin Y.-Y."/>
            <person name="Smith M.E."/>
            <person name="Ochoa-Acuna H."/>
            <person name="Chen M.-J.M."/>
            <person name="Childers C.P."/>
            <person name="Qu J."/>
            <person name="Dugan S."/>
            <person name="Lee S.L."/>
            <person name="Chao H."/>
            <person name="Dinh H."/>
            <person name="Han Y."/>
            <person name="Doddapaneni H."/>
            <person name="Worley K.C."/>
            <person name="Muzny D.M."/>
            <person name="Gibbs R.A."/>
            <person name="Richards S."/>
        </authorList>
    </citation>
    <scope>NUCLEOTIDE SEQUENCE</scope>
    <source>
        <strain evidence="5">HAZT.00-mixed</strain>
        <tissue evidence="5">Whole organism</tissue>
    </source>
</reference>
<dbReference type="Gene3D" id="3.40.50.300">
    <property type="entry name" value="P-loop containing nucleotide triphosphate hydrolases"/>
    <property type="match status" value="1"/>
</dbReference>
<name>A0A6A0HDA1_HYAAZ</name>
<evidence type="ECO:0000256" key="2">
    <source>
        <dbReference type="ARBA" id="ARBA00023134"/>
    </source>
</evidence>
<accession>A0A6A0HDA1</accession>
<dbReference type="PROSITE" id="PS51715">
    <property type="entry name" value="G_GB1_RHD3"/>
    <property type="match status" value="1"/>
</dbReference>
<comment type="caution">
    <text evidence="5">The sequence shown here is derived from an EMBL/GenBank/DDBJ whole genome shotgun (WGS) entry which is preliminary data.</text>
</comment>
<dbReference type="OrthoDB" id="7788754at2759"/>
<dbReference type="InterPro" id="IPR015894">
    <property type="entry name" value="Guanylate-bd_N"/>
</dbReference>
<keyword evidence="1" id="KW-0547">Nucleotide-binding</keyword>
<evidence type="ECO:0000313" key="5">
    <source>
        <dbReference type="EMBL" id="KAA0203766.1"/>
    </source>
</evidence>
<evidence type="ECO:0000259" key="4">
    <source>
        <dbReference type="PROSITE" id="PS51715"/>
    </source>
</evidence>
<proteinExistence type="inferred from homology"/>
<organism evidence="5">
    <name type="scientific">Hyalella azteca</name>
    <name type="common">Amphipod</name>
    <dbReference type="NCBI Taxonomy" id="294128"/>
    <lineage>
        <taxon>Eukaryota</taxon>
        <taxon>Metazoa</taxon>
        <taxon>Ecdysozoa</taxon>
        <taxon>Arthropoda</taxon>
        <taxon>Crustacea</taxon>
        <taxon>Multicrustacea</taxon>
        <taxon>Malacostraca</taxon>
        <taxon>Eumalacostraca</taxon>
        <taxon>Peracarida</taxon>
        <taxon>Amphipoda</taxon>
        <taxon>Senticaudata</taxon>
        <taxon>Talitrida</taxon>
        <taxon>Talitroidea</taxon>
        <taxon>Hyalellidae</taxon>
        <taxon>Hyalella</taxon>
    </lineage>
</organism>
<comment type="similarity">
    <text evidence="3">Belongs to the TRAFAC class dynamin-like GTPase superfamily. GB1/RHD3 GTPase family.</text>
</comment>
<dbReference type="EMBL" id="JQDR03000800">
    <property type="protein sequence ID" value="KAA0203766.1"/>
    <property type="molecule type" value="Genomic_DNA"/>
</dbReference>
<dbReference type="GO" id="GO:0003924">
    <property type="term" value="F:GTPase activity"/>
    <property type="evidence" value="ECO:0007669"/>
    <property type="project" value="InterPro"/>
</dbReference>
<feature type="domain" description="GB1/RHD3-type G" evidence="4">
    <location>
        <begin position="36"/>
        <end position="135"/>
    </location>
</feature>
<reference evidence="5" key="2">
    <citation type="journal article" date="2018" name="Environ. Sci. Technol.">
        <title>The Toxicogenome of Hyalella azteca: A Model for Sediment Ecotoxicology and Evolutionary Toxicology.</title>
        <authorList>
            <person name="Poynton H.C."/>
            <person name="Hasenbein S."/>
            <person name="Benoit J.B."/>
            <person name="Sepulveda M.S."/>
            <person name="Poelchau M.F."/>
            <person name="Hughes D.S.T."/>
            <person name="Murali S.C."/>
            <person name="Chen S."/>
            <person name="Glastad K.M."/>
            <person name="Goodisman M.A.D."/>
            <person name="Werren J.H."/>
            <person name="Vineis J.H."/>
            <person name="Bowen J.L."/>
            <person name="Friedrich M."/>
            <person name="Jones J."/>
            <person name="Robertson H.M."/>
            <person name="Feyereisen R."/>
            <person name="Mechler-Hickson A."/>
            <person name="Mathers N."/>
            <person name="Lee C.E."/>
            <person name="Colbourne J.K."/>
            <person name="Biales A."/>
            <person name="Johnston J.S."/>
            <person name="Wellborn G.A."/>
            <person name="Rosendale A.J."/>
            <person name="Cridge A.G."/>
            <person name="Munoz-Torres M.C."/>
            <person name="Bain P.A."/>
            <person name="Manny A.R."/>
            <person name="Major K.M."/>
            <person name="Lambert F.N."/>
            <person name="Vulpe C.D."/>
            <person name="Tuck P."/>
            <person name="Blalock B.J."/>
            <person name="Lin Y.Y."/>
            <person name="Smith M.E."/>
            <person name="Ochoa-Acuna H."/>
            <person name="Chen M.M."/>
            <person name="Childers C.P."/>
            <person name="Qu J."/>
            <person name="Dugan S."/>
            <person name="Lee S.L."/>
            <person name="Chao H."/>
            <person name="Dinh H."/>
            <person name="Han Y."/>
            <person name="Doddapaneni H."/>
            <person name="Worley K.C."/>
            <person name="Muzny D.M."/>
            <person name="Gibbs R.A."/>
            <person name="Richards S."/>
        </authorList>
    </citation>
    <scope>NUCLEOTIDE SEQUENCE</scope>
    <source>
        <strain evidence="5">HAZT.00-mixed</strain>
        <tissue evidence="5">Whole organism</tissue>
    </source>
</reference>